<dbReference type="Proteomes" id="UP000006622">
    <property type="component" value="Chromosome"/>
</dbReference>
<keyword evidence="3" id="KW-1003">Cell membrane</keyword>
<keyword evidence="2" id="KW-0813">Transport</keyword>
<dbReference type="GO" id="GO:0012505">
    <property type="term" value="C:endomembrane system"/>
    <property type="evidence" value="ECO:0007669"/>
    <property type="project" value="UniProtKB-SubCell"/>
</dbReference>
<evidence type="ECO:0000256" key="2">
    <source>
        <dbReference type="ARBA" id="ARBA00022448"/>
    </source>
</evidence>
<keyword evidence="4" id="KW-0997">Cell inner membrane</keyword>
<dbReference type="RefSeq" id="WP_013897592.1">
    <property type="nucleotide sequence ID" value="NC_015676.1"/>
</dbReference>
<evidence type="ECO:0000313" key="7">
    <source>
        <dbReference type="Proteomes" id="UP000006622"/>
    </source>
</evidence>
<reference evidence="6 7" key="1">
    <citation type="submission" date="2010-07" db="EMBL/GenBank/DDBJ databases">
        <title>The complete genome of Methanosalsum zhilinae DSM 4017.</title>
        <authorList>
            <consortium name="US DOE Joint Genome Institute (JGI-PGF)"/>
            <person name="Lucas S."/>
            <person name="Copeland A."/>
            <person name="Lapidus A."/>
            <person name="Glavina del Rio T."/>
            <person name="Dalin E."/>
            <person name="Tice H."/>
            <person name="Bruce D."/>
            <person name="Goodwin L."/>
            <person name="Pitluck S."/>
            <person name="Kyrpides N."/>
            <person name="Mavromatis K."/>
            <person name="Ovchinnikova G."/>
            <person name="Daligault H."/>
            <person name="Detter J.C."/>
            <person name="Han C."/>
            <person name="Tapia R."/>
            <person name="Larimer F."/>
            <person name="Land M."/>
            <person name="Hauser L."/>
            <person name="Markowitz V."/>
            <person name="Cheng J.-F."/>
            <person name="Hugenholtz P."/>
            <person name="Woyke T."/>
            <person name="Wu D."/>
            <person name="Spring S."/>
            <person name="Schueler E."/>
            <person name="Brambilla E."/>
            <person name="Klenk H.-P."/>
            <person name="Eisen J.A."/>
        </authorList>
    </citation>
    <scope>NUCLEOTIDE SEQUENCE [LARGE SCALE GENOMIC DNA]</scope>
    <source>
        <strain evidence="7">DSM 4017 / NBRC 107636 / OCM 62 / WeN5</strain>
    </source>
</reference>
<dbReference type="CDD" id="cd13553">
    <property type="entry name" value="PBP2_NrtA_CpmA_like"/>
    <property type="match status" value="1"/>
</dbReference>
<proteinExistence type="predicted"/>
<protein>
    <submittedName>
        <fullName evidence="6">Aliphatic sulfonates family ABC transporter, periplasmic ligand-binding protein</fullName>
    </submittedName>
</protein>
<dbReference type="PANTHER" id="PTHR30024:SF42">
    <property type="entry name" value="ALIPHATIC SULFONATES-BINDING PROTEIN-RELATED"/>
    <property type="match status" value="1"/>
</dbReference>
<dbReference type="PANTHER" id="PTHR30024">
    <property type="entry name" value="ALIPHATIC SULFONATES-BINDING PROTEIN-RELATED"/>
    <property type="match status" value="1"/>
</dbReference>
<keyword evidence="7" id="KW-1185">Reference proteome</keyword>
<keyword evidence="5" id="KW-0472">Membrane</keyword>
<name>F7XNW3_METZD</name>
<dbReference type="EMBL" id="CP002101">
    <property type="protein sequence ID" value="AEH60153.1"/>
    <property type="molecule type" value="Genomic_DNA"/>
</dbReference>
<dbReference type="AlphaFoldDB" id="F7XNW3"/>
<dbReference type="PROSITE" id="PS51257">
    <property type="entry name" value="PROKAR_LIPOPROTEIN"/>
    <property type="match status" value="1"/>
</dbReference>
<sequence length="333" mass="36142" precursor="true">MNIIETKFKKAAIISILVLMGAVFLSGCAALDERTLTFGYQPSTHQVAYMVAEDRGWWQEDLAPYGIDRIDDREFATGAPEMQAMMAGHLDVAYVGAAPVISALDKGLDAKIVAGVQTQGSSLVLSNELAETYNSPEDLKGLKIATFPPGTIQDTIIKTWLADNGIDPQNDLEIVGMGPGEAITAISAGHVDGVFLPHPAPSIIESEGYGLTVLESGEIAPHHACCVLVVSGELIREEPELVEQIVRTHIKATEYIKDNPDEAAEVFSQYTGWSVADTKKSLEEWDGEWVSDPNILADSTVAYAQQQYNLGYIDTLLTEDDIFDLSFYEAAVN</sequence>
<dbReference type="SUPFAM" id="SSF53850">
    <property type="entry name" value="Periplasmic binding protein-like II"/>
    <property type="match status" value="1"/>
</dbReference>
<dbReference type="InterPro" id="IPR044527">
    <property type="entry name" value="NrtA/CpmA_ABC-bd_dom"/>
</dbReference>
<evidence type="ECO:0000256" key="5">
    <source>
        <dbReference type="ARBA" id="ARBA00023136"/>
    </source>
</evidence>
<comment type="subcellular location">
    <subcellularLocation>
        <location evidence="1">Endomembrane system</location>
    </subcellularLocation>
</comment>
<accession>F7XNW3</accession>
<dbReference type="GeneID" id="10821880"/>
<dbReference type="Gene3D" id="3.40.190.10">
    <property type="entry name" value="Periplasmic binding protein-like II"/>
    <property type="match status" value="2"/>
</dbReference>
<evidence type="ECO:0000313" key="6">
    <source>
        <dbReference type="EMBL" id="AEH60153.1"/>
    </source>
</evidence>
<dbReference type="KEGG" id="mzh:Mzhil_0276"/>
<dbReference type="HOGENOM" id="CLU_028871_10_4_2"/>
<evidence type="ECO:0000256" key="4">
    <source>
        <dbReference type="ARBA" id="ARBA00022519"/>
    </source>
</evidence>
<organism evidence="6 7">
    <name type="scientific">Methanosalsum zhilinae (strain DSM 4017 / NBRC 107636 / OCM 62 / WeN5)</name>
    <name type="common">Methanohalophilus zhilinae</name>
    <dbReference type="NCBI Taxonomy" id="679901"/>
    <lineage>
        <taxon>Archaea</taxon>
        <taxon>Methanobacteriati</taxon>
        <taxon>Methanobacteriota</taxon>
        <taxon>Stenosarchaea group</taxon>
        <taxon>Methanomicrobia</taxon>
        <taxon>Methanosarcinales</taxon>
        <taxon>Methanosarcinaceae</taxon>
        <taxon>Methanosalsum</taxon>
    </lineage>
</organism>
<evidence type="ECO:0000256" key="1">
    <source>
        <dbReference type="ARBA" id="ARBA00004308"/>
    </source>
</evidence>
<dbReference type="STRING" id="679901.Mzhil_0276"/>
<gene>
    <name evidence="6" type="ordered locus">Mzhil_0276</name>
</gene>
<evidence type="ECO:0000256" key="3">
    <source>
        <dbReference type="ARBA" id="ARBA00022475"/>
    </source>
</evidence>
<dbReference type="Pfam" id="PF13379">
    <property type="entry name" value="NMT1_2"/>
    <property type="match status" value="1"/>
</dbReference>